<accession>X1L6B3</accession>
<protein>
    <submittedName>
        <fullName evidence="1">Uncharacterized protein</fullName>
    </submittedName>
</protein>
<comment type="caution">
    <text evidence="1">The sequence shown here is derived from an EMBL/GenBank/DDBJ whole genome shotgun (WGS) entry which is preliminary data.</text>
</comment>
<gene>
    <name evidence="1" type="ORF">S06H3_20494</name>
</gene>
<dbReference type="EMBL" id="BARV01010619">
    <property type="protein sequence ID" value="GAI14503.1"/>
    <property type="molecule type" value="Genomic_DNA"/>
</dbReference>
<organism evidence="1">
    <name type="scientific">marine sediment metagenome</name>
    <dbReference type="NCBI Taxonomy" id="412755"/>
    <lineage>
        <taxon>unclassified sequences</taxon>
        <taxon>metagenomes</taxon>
        <taxon>ecological metagenomes</taxon>
    </lineage>
</organism>
<proteinExistence type="predicted"/>
<reference evidence="1" key="1">
    <citation type="journal article" date="2014" name="Front. Microbiol.">
        <title>High frequency of phylogenetically diverse reductive dehalogenase-homologous genes in deep subseafloor sedimentary metagenomes.</title>
        <authorList>
            <person name="Kawai M."/>
            <person name="Futagami T."/>
            <person name="Toyoda A."/>
            <person name="Takaki Y."/>
            <person name="Nishi S."/>
            <person name="Hori S."/>
            <person name="Arai W."/>
            <person name="Tsubouchi T."/>
            <person name="Morono Y."/>
            <person name="Uchiyama I."/>
            <person name="Ito T."/>
            <person name="Fujiyama A."/>
            <person name="Inagaki F."/>
            <person name="Takami H."/>
        </authorList>
    </citation>
    <scope>NUCLEOTIDE SEQUENCE</scope>
    <source>
        <strain evidence="1">Expedition CK06-06</strain>
    </source>
</reference>
<feature type="non-terminal residue" evidence="1">
    <location>
        <position position="1"/>
    </location>
</feature>
<sequence>EKDPTLSITASAGGPTISVTFDNTLPWANETGAYMIKFQGQPQNPQRNFFGGPWRLMGDIDGCDTPAPSSPDDQTPVYAIAQFQRQWIYVRITRLDGRLSEPFRADCFVGV</sequence>
<evidence type="ECO:0000313" key="1">
    <source>
        <dbReference type="EMBL" id="GAI14503.1"/>
    </source>
</evidence>
<name>X1L6B3_9ZZZZ</name>
<dbReference type="AlphaFoldDB" id="X1L6B3"/>